<accession>A0A9D3WEN7</accession>
<reference evidence="1 2" key="1">
    <citation type="journal article" date="2021" name="Plant Biotechnol. J.">
        <title>Multi-omics assisted identification of the key and species-specific regulatory components of drought-tolerant mechanisms in Gossypium stocksii.</title>
        <authorList>
            <person name="Yu D."/>
            <person name="Ke L."/>
            <person name="Zhang D."/>
            <person name="Wu Y."/>
            <person name="Sun Y."/>
            <person name="Mei J."/>
            <person name="Sun J."/>
            <person name="Sun Y."/>
        </authorList>
    </citation>
    <scope>NUCLEOTIDE SEQUENCE [LARGE SCALE GENOMIC DNA]</scope>
    <source>
        <strain evidence="2">cv. E1</strain>
        <tissue evidence="1">Leaf</tissue>
    </source>
</reference>
<dbReference type="Proteomes" id="UP000828251">
    <property type="component" value="Unassembled WGS sequence"/>
</dbReference>
<keyword evidence="2" id="KW-1185">Reference proteome</keyword>
<dbReference type="EMBL" id="JAIQCV010000002">
    <property type="protein sequence ID" value="KAH1122368.1"/>
    <property type="molecule type" value="Genomic_DNA"/>
</dbReference>
<protein>
    <submittedName>
        <fullName evidence="1">Uncharacterized protein</fullName>
    </submittedName>
</protein>
<proteinExistence type="predicted"/>
<evidence type="ECO:0000313" key="1">
    <source>
        <dbReference type="EMBL" id="KAH1122368.1"/>
    </source>
</evidence>
<comment type="caution">
    <text evidence="1">The sequence shown here is derived from an EMBL/GenBank/DDBJ whole genome shotgun (WGS) entry which is preliminary data.</text>
</comment>
<dbReference type="AlphaFoldDB" id="A0A9D3WEN7"/>
<gene>
    <name evidence="1" type="ORF">J1N35_005528</name>
</gene>
<dbReference type="OrthoDB" id="1920930at2759"/>
<organism evidence="1 2">
    <name type="scientific">Gossypium stocksii</name>
    <dbReference type="NCBI Taxonomy" id="47602"/>
    <lineage>
        <taxon>Eukaryota</taxon>
        <taxon>Viridiplantae</taxon>
        <taxon>Streptophyta</taxon>
        <taxon>Embryophyta</taxon>
        <taxon>Tracheophyta</taxon>
        <taxon>Spermatophyta</taxon>
        <taxon>Magnoliopsida</taxon>
        <taxon>eudicotyledons</taxon>
        <taxon>Gunneridae</taxon>
        <taxon>Pentapetalae</taxon>
        <taxon>rosids</taxon>
        <taxon>malvids</taxon>
        <taxon>Malvales</taxon>
        <taxon>Malvaceae</taxon>
        <taxon>Malvoideae</taxon>
        <taxon>Gossypium</taxon>
    </lineage>
</organism>
<sequence>MAPTLLLNVLTKNKLNGNNYKECKKNLRIALSCENLKIVLDTKCPSAIQAKARKRWEEFDEISHCYMLASVASTLYKQLESCRIAKVILDKIKDKFGGQAALA</sequence>
<evidence type="ECO:0000313" key="2">
    <source>
        <dbReference type="Proteomes" id="UP000828251"/>
    </source>
</evidence>
<name>A0A9D3WEN7_9ROSI</name>